<protein>
    <submittedName>
        <fullName evidence="2">Uncharacterized protein</fullName>
    </submittedName>
</protein>
<gene>
    <name evidence="2" type="ORF">PsYK624_039300</name>
</gene>
<proteinExistence type="predicted"/>
<comment type="caution">
    <text evidence="2">The sequence shown here is derived from an EMBL/GenBank/DDBJ whole genome shotgun (WGS) entry which is preliminary data.</text>
</comment>
<dbReference type="Proteomes" id="UP000703269">
    <property type="component" value="Unassembled WGS sequence"/>
</dbReference>
<evidence type="ECO:0000313" key="2">
    <source>
        <dbReference type="EMBL" id="GJE87847.1"/>
    </source>
</evidence>
<evidence type="ECO:0000313" key="3">
    <source>
        <dbReference type="Proteomes" id="UP000703269"/>
    </source>
</evidence>
<sequence length="81" mass="8728">MPSAGREPERMAPPLRAREAPSWVQLHDAAGTACVSRATAIAHPDGLEKHVLRVHRDICAVSTPVRATSQPAGSPQKKRKD</sequence>
<evidence type="ECO:0000256" key="1">
    <source>
        <dbReference type="SAM" id="MobiDB-lite"/>
    </source>
</evidence>
<organism evidence="2 3">
    <name type="scientific">Phanerochaete sordida</name>
    <dbReference type="NCBI Taxonomy" id="48140"/>
    <lineage>
        <taxon>Eukaryota</taxon>
        <taxon>Fungi</taxon>
        <taxon>Dikarya</taxon>
        <taxon>Basidiomycota</taxon>
        <taxon>Agaricomycotina</taxon>
        <taxon>Agaricomycetes</taxon>
        <taxon>Polyporales</taxon>
        <taxon>Phanerochaetaceae</taxon>
        <taxon>Phanerochaete</taxon>
    </lineage>
</organism>
<name>A0A9P3G2I9_9APHY</name>
<feature type="compositionally biased region" description="Basic and acidic residues" evidence="1">
    <location>
        <begin position="1"/>
        <end position="10"/>
    </location>
</feature>
<reference evidence="2 3" key="1">
    <citation type="submission" date="2021-08" db="EMBL/GenBank/DDBJ databases">
        <title>Draft Genome Sequence of Phanerochaete sordida strain YK-624.</title>
        <authorList>
            <person name="Mori T."/>
            <person name="Dohra H."/>
            <person name="Suzuki T."/>
            <person name="Kawagishi H."/>
            <person name="Hirai H."/>
        </authorList>
    </citation>
    <scope>NUCLEOTIDE SEQUENCE [LARGE SCALE GENOMIC DNA]</scope>
    <source>
        <strain evidence="2 3">YK-624</strain>
    </source>
</reference>
<feature type="region of interest" description="Disordered" evidence="1">
    <location>
        <begin position="1"/>
        <end position="20"/>
    </location>
</feature>
<keyword evidence="3" id="KW-1185">Reference proteome</keyword>
<dbReference type="AlphaFoldDB" id="A0A9P3G2I9"/>
<dbReference type="EMBL" id="BPQB01000007">
    <property type="protein sequence ID" value="GJE87847.1"/>
    <property type="molecule type" value="Genomic_DNA"/>
</dbReference>
<accession>A0A9P3G2I9</accession>